<dbReference type="Pfam" id="PF00361">
    <property type="entry name" value="Proton_antipo_M"/>
    <property type="match status" value="1"/>
</dbReference>
<comment type="subcellular location">
    <subcellularLocation>
        <location evidence="1">Membrane</location>
        <topology evidence="1">Multi-pass membrane protein</topology>
    </subcellularLocation>
    <subcellularLocation>
        <location evidence="2">Plastid</location>
        <location evidence="2">Chloroplast thylakoid membrane</location>
    </subcellularLocation>
</comment>
<keyword evidence="3" id="KW-0813">Transport</keyword>
<evidence type="ECO:0000313" key="14">
    <source>
        <dbReference type="EMBL" id="PHT49963.1"/>
    </source>
</evidence>
<evidence type="ECO:0000256" key="4">
    <source>
        <dbReference type="ARBA" id="ARBA00022640"/>
    </source>
</evidence>
<evidence type="ECO:0000256" key="6">
    <source>
        <dbReference type="ARBA" id="ARBA00022967"/>
    </source>
</evidence>
<proteinExistence type="predicted"/>
<feature type="compositionally biased region" description="Basic and acidic residues" evidence="12">
    <location>
        <begin position="81"/>
        <end position="92"/>
    </location>
</feature>
<gene>
    <name evidence="14" type="ORF">CQW23_09710</name>
</gene>
<evidence type="ECO:0000256" key="1">
    <source>
        <dbReference type="ARBA" id="ARBA00004141"/>
    </source>
</evidence>
<keyword evidence="5" id="KW-0812">Transmembrane</keyword>
<keyword evidence="6" id="KW-1278">Translocase</keyword>
<keyword evidence="15" id="KW-1185">Reference proteome</keyword>
<evidence type="ECO:0000256" key="3">
    <source>
        <dbReference type="ARBA" id="ARBA00022448"/>
    </source>
</evidence>
<protein>
    <submittedName>
        <fullName evidence="14">NAD(P)H-quinone oxidoreductase subunit 2 A, chloroplastic</fullName>
    </submittedName>
</protein>
<dbReference type="EMBL" id="MLFT02000004">
    <property type="protein sequence ID" value="PHT49963.1"/>
    <property type="molecule type" value="Genomic_DNA"/>
</dbReference>
<comment type="catalytic activity">
    <reaction evidence="10">
        <text>a plastoquinone + NADPH + (n+1) H(+)(in) = a plastoquinol + NADP(+) + n H(+)(out)</text>
        <dbReference type="Rhea" id="RHEA:42612"/>
        <dbReference type="Rhea" id="RHEA-COMP:9561"/>
        <dbReference type="Rhea" id="RHEA-COMP:9562"/>
        <dbReference type="ChEBI" id="CHEBI:15378"/>
        <dbReference type="ChEBI" id="CHEBI:17757"/>
        <dbReference type="ChEBI" id="CHEBI:57783"/>
        <dbReference type="ChEBI" id="CHEBI:58349"/>
        <dbReference type="ChEBI" id="CHEBI:62192"/>
    </reaction>
</comment>
<reference evidence="15" key="2">
    <citation type="journal article" date="2017" name="J. Anim. Genet.">
        <title>Multiple reference genome sequences of hot pepper reveal the massive evolution of plant disease resistance genes by retroduplication.</title>
        <authorList>
            <person name="Kim S."/>
            <person name="Park J."/>
            <person name="Yeom S.-I."/>
            <person name="Kim Y.-M."/>
            <person name="Seo E."/>
            <person name="Kim K.-T."/>
            <person name="Kim M.-S."/>
            <person name="Lee J.M."/>
            <person name="Cheong K."/>
            <person name="Shin H.-S."/>
            <person name="Kim S.-B."/>
            <person name="Han K."/>
            <person name="Lee J."/>
            <person name="Park M."/>
            <person name="Lee H.-A."/>
            <person name="Lee H.-Y."/>
            <person name="Lee Y."/>
            <person name="Oh S."/>
            <person name="Lee J.H."/>
            <person name="Choi E."/>
            <person name="Choi E."/>
            <person name="Lee S.E."/>
            <person name="Jeon J."/>
            <person name="Kim H."/>
            <person name="Choi G."/>
            <person name="Song H."/>
            <person name="Lee J."/>
            <person name="Lee S.-C."/>
            <person name="Kwon J.-K."/>
            <person name="Lee H.-Y."/>
            <person name="Koo N."/>
            <person name="Hong Y."/>
            <person name="Kim R.W."/>
            <person name="Kang W.-H."/>
            <person name="Huh J.H."/>
            <person name="Kang B.-C."/>
            <person name="Yang T.-J."/>
            <person name="Lee Y.-H."/>
            <person name="Bennetzen J.L."/>
            <person name="Choi D."/>
        </authorList>
    </citation>
    <scope>NUCLEOTIDE SEQUENCE [LARGE SCALE GENOMIC DNA]</scope>
    <source>
        <strain evidence="15">cv. PBC81</strain>
    </source>
</reference>
<evidence type="ECO:0000259" key="13">
    <source>
        <dbReference type="Pfam" id="PF00361"/>
    </source>
</evidence>
<accession>A0A2G2WXJ9</accession>
<organism evidence="14 15">
    <name type="scientific">Capsicum baccatum</name>
    <name type="common">Peruvian pepper</name>
    <dbReference type="NCBI Taxonomy" id="33114"/>
    <lineage>
        <taxon>Eukaryota</taxon>
        <taxon>Viridiplantae</taxon>
        <taxon>Streptophyta</taxon>
        <taxon>Embryophyta</taxon>
        <taxon>Tracheophyta</taxon>
        <taxon>Spermatophyta</taxon>
        <taxon>Magnoliopsida</taxon>
        <taxon>eudicotyledons</taxon>
        <taxon>Gunneridae</taxon>
        <taxon>Pentapetalae</taxon>
        <taxon>asterids</taxon>
        <taxon>lamiids</taxon>
        <taxon>Solanales</taxon>
        <taxon>Solanaceae</taxon>
        <taxon>Solanoideae</taxon>
        <taxon>Capsiceae</taxon>
        <taxon>Capsicum</taxon>
    </lineage>
</organism>
<keyword evidence="4" id="KW-0934">Plastid</keyword>
<evidence type="ECO:0000256" key="7">
    <source>
        <dbReference type="ARBA" id="ARBA00022989"/>
    </source>
</evidence>
<evidence type="ECO:0000313" key="15">
    <source>
        <dbReference type="Proteomes" id="UP000224567"/>
    </source>
</evidence>
<evidence type="ECO:0000256" key="2">
    <source>
        <dbReference type="ARBA" id="ARBA00004334"/>
    </source>
</evidence>
<keyword evidence="9" id="KW-0472">Membrane</keyword>
<evidence type="ECO:0000256" key="10">
    <source>
        <dbReference type="ARBA" id="ARBA00047726"/>
    </source>
</evidence>
<evidence type="ECO:0000256" key="12">
    <source>
        <dbReference type="SAM" id="MobiDB-lite"/>
    </source>
</evidence>
<dbReference type="OrthoDB" id="728618at2759"/>
<keyword evidence="7" id="KW-1133">Transmembrane helix</keyword>
<reference evidence="14 15" key="1">
    <citation type="journal article" date="2017" name="Genome Biol.">
        <title>New reference genome sequences of hot pepper reveal the massive evolution of plant disease-resistance genes by retroduplication.</title>
        <authorList>
            <person name="Kim S."/>
            <person name="Park J."/>
            <person name="Yeom S.I."/>
            <person name="Kim Y.M."/>
            <person name="Seo E."/>
            <person name="Kim K.T."/>
            <person name="Kim M.S."/>
            <person name="Lee J.M."/>
            <person name="Cheong K."/>
            <person name="Shin H.S."/>
            <person name="Kim S.B."/>
            <person name="Han K."/>
            <person name="Lee J."/>
            <person name="Park M."/>
            <person name="Lee H.A."/>
            <person name="Lee H.Y."/>
            <person name="Lee Y."/>
            <person name="Oh S."/>
            <person name="Lee J.H."/>
            <person name="Choi E."/>
            <person name="Choi E."/>
            <person name="Lee S.E."/>
            <person name="Jeon J."/>
            <person name="Kim H."/>
            <person name="Choi G."/>
            <person name="Song H."/>
            <person name="Lee J."/>
            <person name="Lee S.C."/>
            <person name="Kwon J.K."/>
            <person name="Lee H.Y."/>
            <person name="Koo N."/>
            <person name="Hong Y."/>
            <person name="Kim R.W."/>
            <person name="Kang W.H."/>
            <person name="Huh J.H."/>
            <person name="Kang B.C."/>
            <person name="Yang T.J."/>
            <person name="Lee Y.H."/>
            <person name="Bennetzen J.L."/>
            <person name="Choi D."/>
        </authorList>
    </citation>
    <scope>NUCLEOTIDE SEQUENCE [LARGE SCALE GENOMIC DNA]</scope>
    <source>
        <strain evidence="15">cv. PBC81</strain>
    </source>
</reference>
<comment type="catalytic activity">
    <reaction evidence="11">
        <text>a plastoquinone + NADH + (n+1) H(+)(in) = a plastoquinol + NAD(+) + n H(+)(out)</text>
        <dbReference type="Rhea" id="RHEA:42608"/>
        <dbReference type="Rhea" id="RHEA-COMP:9561"/>
        <dbReference type="Rhea" id="RHEA-COMP:9562"/>
        <dbReference type="ChEBI" id="CHEBI:15378"/>
        <dbReference type="ChEBI" id="CHEBI:17757"/>
        <dbReference type="ChEBI" id="CHEBI:57540"/>
        <dbReference type="ChEBI" id="CHEBI:57945"/>
        <dbReference type="ChEBI" id="CHEBI:62192"/>
    </reaction>
</comment>
<evidence type="ECO:0000256" key="5">
    <source>
        <dbReference type="ARBA" id="ARBA00022692"/>
    </source>
</evidence>
<comment type="caution">
    <text evidence="14">The sequence shown here is derived from an EMBL/GenBank/DDBJ whole genome shotgun (WGS) entry which is preliminary data.</text>
</comment>
<dbReference type="InterPro" id="IPR001750">
    <property type="entry name" value="ND/Mrp_TM"/>
</dbReference>
<sequence>MFQFARLSLACPWIQQQFERLPYLGISGSMLIFNSPKHFVDYYALPRLLVPRYPPSNRRIGKIGCYHKALYRLSSRVGDKQTRTADIRRRESGPCLSPSVADHPLGPATDHRLGKLLPHQLANQTRAPPRADSSFCSSAYRVLAAVSSCCSLPKGRGEIELQEIVNGLINTQMYNSPGISIALIFITVGIGFKLSPAPSHQWTPDVYEGVRGSRNLGDLLYLMNGESALKSSALHPPPEYMLQQESHKGRLETSGKMPARKPADKVHYIVQGLATYPFSDFGTGRSQNGDYRVNSI</sequence>
<evidence type="ECO:0000256" key="9">
    <source>
        <dbReference type="ARBA" id="ARBA00023136"/>
    </source>
</evidence>
<feature type="region of interest" description="Disordered" evidence="12">
    <location>
        <begin position="81"/>
        <end position="102"/>
    </location>
</feature>
<dbReference type="PANTHER" id="PTHR22773">
    <property type="entry name" value="NADH DEHYDROGENASE"/>
    <property type="match status" value="1"/>
</dbReference>
<evidence type="ECO:0000256" key="11">
    <source>
        <dbReference type="ARBA" id="ARBA00048026"/>
    </source>
</evidence>
<feature type="domain" description="NADH:quinone oxidoreductase/Mrp antiporter transmembrane" evidence="13">
    <location>
        <begin position="155"/>
        <end position="209"/>
    </location>
</feature>
<name>A0A2G2WXJ9_CAPBA</name>
<dbReference type="Proteomes" id="UP000224567">
    <property type="component" value="Unassembled WGS sequence"/>
</dbReference>
<dbReference type="GO" id="GO:0009535">
    <property type="term" value="C:chloroplast thylakoid membrane"/>
    <property type="evidence" value="ECO:0007669"/>
    <property type="project" value="UniProtKB-SubCell"/>
</dbReference>
<dbReference type="STRING" id="33114.A0A2G2WXJ9"/>
<dbReference type="AlphaFoldDB" id="A0A2G2WXJ9"/>
<evidence type="ECO:0000256" key="8">
    <source>
        <dbReference type="ARBA" id="ARBA00023027"/>
    </source>
</evidence>
<keyword evidence="8" id="KW-0520">NAD</keyword>